<feature type="domain" description="CUB" evidence="5">
    <location>
        <begin position="31"/>
        <end position="152"/>
    </location>
</feature>
<comment type="caution">
    <text evidence="6">The sequence shown here is derived from an EMBL/GenBank/DDBJ whole genome shotgun (WGS) entry which is preliminary data.</text>
</comment>
<feature type="domain" description="CUB" evidence="5">
    <location>
        <begin position="166"/>
        <end position="287"/>
    </location>
</feature>
<dbReference type="Pfam" id="PF00431">
    <property type="entry name" value="CUB"/>
    <property type="match status" value="2"/>
</dbReference>
<keyword evidence="3" id="KW-0812">Transmembrane</keyword>
<dbReference type="EMBL" id="JAIWYP010000012">
    <property type="protein sequence ID" value="KAH3723723.1"/>
    <property type="molecule type" value="Genomic_DNA"/>
</dbReference>
<dbReference type="PROSITE" id="PS01180">
    <property type="entry name" value="CUB"/>
    <property type="match status" value="2"/>
</dbReference>
<evidence type="ECO:0000256" key="4">
    <source>
        <dbReference type="SAM" id="SignalP"/>
    </source>
</evidence>
<dbReference type="PANTHER" id="PTHR47537">
    <property type="entry name" value="CUBILIN"/>
    <property type="match status" value="1"/>
</dbReference>
<dbReference type="Gene3D" id="2.60.120.290">
    <property type="entry name" value="Spermadhesin, CUB domain"/>
    <property type="match status" value="2"/>
</dbReference>
<keyword evidence="4" id="KW-0732">Signal</keyword>
<comment type="caution">
    <text evidence="2">Lacks conserved residue(s) required for the propagation of feature annotation.</text>
</comment>
<proteinExistence type="predicted"/>
<feature type="signal peptide" evidence="4">
    <location>
        <begin position="1"/>
        <end position="20"/>
    </location>
</feature>
<evidence type="ECO:0000256" key="3">
    <source>
        <dbReference type="SAM" id="Phobius"/>
    </source>
</evidence>
<feature type="disulfide bond" evidence="2">
    <location>
        <begin position="166"/>
        <end position="193"/>
    </location>
</feature>
<keyword evidence="3" id="KW-0472">Membrane</keyword>
<name>A0A9D4CEH5_DREPO</name>
<evidence type="ECO:0000259" key="5">
    <source>
        <dbReference type="PROSITE" id="PS01180"/>
    </source>
</evidence>
<dbReference type="PANTHER" id="PTHR47537:SF2">
    <property type="entry name" value="CUBILIN"/>
    <property type="match status" value="1"/>
</dbReference>
<dbReference type="SUPFAM" id="SSF49854">
    <property type="entry name" value="Spermadhesin, CUB domain"/>
    <property type="match status" value="2"/>
</dbReference>
<gene>
    <name evidence="6" type="ORF">DPMN_049517</name>
</gene>
<dbReference type="InterPro" id="IPR035914">
    <property type="entry name" value="Sperma_CUB_dom_sf"/>
</dbReference>
<keyword evidence="7" id="KW-1185">Reference proteome</keyword>
<dbReference type="FunFam" id="2.60.120.290:FF:000005">
    <property type="entry name" value="Procollagen C-endopeptidase enhancer 1"/>
    <property type="match status" value="1"/>
</dbReference>
<feature type="chain" id="PRO_5038629935" description="CUB domain-containing protein" evidence="4">
    <location>
        <begin position="21"/>
        <end position="518"/>
    </location>
</feature>
<dbReference type="InterPro" id="IPR000859">
    <property type="entry name" value="CUB_dom"/>
</dbReference>
<evidence type="ECO:0000313" key="7">
    <source>
        <dbReference type="Proteomes" id="UP000828390"/>
    </source>
</evidence>
<organism evidence="6 7">
    <name type="scientific">Dreissena polymorpha</name>
    <name type="common">Zebra mussel</name>
    <name type="synonym">Mytilus polymorpha</name>
    <dbReference type="NCBI Taxonomy" id="45954"/>
    <lineage>
        <taxon>Eukaryota</taxon>
        <taxon>Metazoa</taxon>
        <taxon>Spiralia</taxon>
        <taxon>Lophotrochozoa</taxon>
        <taxon>Mollusca</taxon>
        <taxon>Bivalvia</taxon>
        <taxon>Autobranchia</taxon>
        <taxon>Heteroconchia</taxon>
        <taxon>Euheterodonta</taxon>
        <taxon>Imparidentia</taxon>
        <taxon>Neoheterodontei</taxon>
        <taxon>Myida</taxon>
        <taxon>Dreissenoidea</taxon>
        <taxon>Dreissenidae</taxon>
        <taxon>Dreissena</taxon>
    </lineage>
</organism>
<feature type="transmembrane region" description="Helical" evidence="3">
    <location>
        <begin position="351"/>
        <end position="375"/>
    </location>
</feature>
<sequence>MTSGLRALIFVTMVTDMVSCQDFIESVVDSCAGCEHKYTFRGSRTGIFTSPGFPDNYPERTTCCYFFHAKDEGRVRIEFDYFELEKSENGCNYDYIEISSINIRGFKEQPRSKYCGKTTPPLYISTQSKLEIIFHSDVTTNAKGFLGHYEFIDKNWHPFPPSTIGCGEGYLTGSGGDIRSPGFPGPYPAEAGCTWVLQVLPMQRILVTIIALQITNSAKCQDTNLLMLFDGHVTPELDPVTYCGQLDQEPVERREYLSIGDRLVIRFQSGMNNLGRLTGFHLSWTAVTIHTYGGLCTGFQCAGNSGLCARNIAHEQCRFCIDASLKCNELPNCGARDESDEHKCLNHIFRYVGYIGAGAAVALIIIIVIIVVCCCRRWRRRRHNRIRYHVPKNQSGLSAQSVTRSLLPATSPSAPVRTLDRSPRTSSIMYTTSFTDCRLQSLNDDNAISNHSSTKALHTFGNSKSLNHVNMETDGDTDSDVFHPVAESSATYKGHQKRPSYHMMRELCYQDGNMLPDI</sequence>
<dbReference type="InterPro" id="IPR053207">
    <property type="entry name" value="Non-NMDA_GluR_Accessory"/>
</dbReference>
<dbReference type="AlphaFoldDB" id="A0A9D4CEH5"/>
<evidence type="ECO:0000313" key="6">
    <source>
        <dbReference type="EMBL" id="KAH3723723.1"/>
    </source>
</evidence>
<dbReference type="SMART" id="SM00042">
    <property type="entry name" value="CUB"/>
    <property type="match status" value="2"/>
</dbReference>
<dbReference type="Proteomes" id="UP000828390">
    <property type="component" value="Unassembled WGS sequence"/>
</dbReference>
<dbReference type="GO" id="GO:0005886">
    <property type="term" value="C:plasma membrane"/>
    <property type="evidence" value="ECO:0007669"/>
    <property type="project" value="TreeGrafter"/>
</dbReference>
<keyword evidence="1 2" id="KW-1015">Disulfide bond</keyword>
<reference evidence="6" key="1">
    <citation type="journal article" date="2019" name="bioRxiv">
        <title>The Genome of the Zebra Mussel, Dreissena polymorpha: A Resource for Invasive Species Research.</title>
        <authorList>
            <person name="McCartney M.A."/>
            <person name="Auch B."/>
            <person name="Kono T."/>
            <person name="Mallez S."/>
            <person name="Zhang Y."/>
            <person name="Obille A."/>
            <person name="Becker A."/>
            <person name="Abrahante J.E."/>
            <person name="Garbe J."/>
            <person name="Badalamenti J.P."/>
            <person name="Herman A."/>
            <person name="Mangelson H."/>
            <person name="Liachko I."/>
            <person name="Sullivan S."/>
            <person name="Sone E.D."/>
            <person name="Koren S."/>
            <person name="Silverstein K.A.T."/>
            <person name="Beckman K.B."/>
            <person name="Gohl D.M."/>
        </authorList>
    </citation>
    <scope>NUCLEOTIDE SEQUENCE</scope>
    <source>
        <strain evidence="6">Duluth1</strain>
        <tissue evidence="6">Whole animal</tissue>
    </source>
</reference>
<keyword evidence="3" id="KW-1133">Transmembrane helix</keyword>
<protein>
    <recommendedName>
        <fullName evidence="5">CUB domain-containing protein</fullName>
    </recommendedName>
</protein>
<evidence type="ECO:0000256" key="2">
    <source>
        <dbReference type="PROSITE-ProRule" id="PRU00059"/>
    </source>
</evidence>
<evidence type="ECO:0000256" key="1">
    <source>
        <dbReference type="ARBA" id="ARBA00023157"/>
    </source>
</evidence>
<accession>A0A9D4CEH5</accession>
<dbReference type="CDD" id="cd00041">
    <property type="entry name" value="CUB"/>
    <property type="match status" value="2"/>
</dbReference>
<dbReference type="OrthoDB" id="6131662at2759"/>
<reference evidence="6" key="2">
    <citation type="submission" date="2020-11" db="EMBL/GenBank/DDBJ databases">
        <authorList>
            <person name="McCartney M.A."/>
            <person name="Auch B."/>
            <person name="Kono T."/>
            <person name="Mallez S."/>
            <person name="Becker A."/>
            <person name="Gohl D.M."/>
            <person name="Silverstein K.A.T."/>
            <person name="Koren S."/>
            <person name="Bechman K.B."/>
            <person name="Herman A."/>
            <person name="Abrahante J.E."/>
            <person name="Garbe J."/>
        </authorList>
    </citation>
    <scope>NUCLEOTIDE SEQUENCE</scope>
    <source>
        <strain evidence="6">Duluth1</strain>
        <tissue evidence="6">Whole animal</tissue>
    </source>
</reference>